<dbReference type="EMBL" id="CATQJL010000112">
    <property type="protein sequence ID" value="CAJ0595431.1"/>
    <property type="molecule type" value="Genomic_DNA"/>
</dbReference>
<protein>
    <submittedName>
        <fullName evidence="2">Uncharacterized protein</fullName>
    </submittedName>
</protein>
<evidence type="ECO:0000256" key="1">
    <source>
        <dbReference type="SAM" id="SignalP"/>
    </source>
</evidence>
<accession>A0AA36M2L2</accession>
<organism evidence="2 3">
    <name type="scientific">Cylicocyclus nassatus</name>
    <name type="common">Nematode worm</name>
    <dbReference type="NCBI Taxonomy" id="53992"/>
    <lineage>
        <taxon>Eukaryota</taxon>
        <taxon>Metazoa</taxon>
        <taxon>Ecdysozoa</taxon>
        <taxon>Nematoda</taxon>
        <taxon>Chromadorea</taxon>
        <taxon>Rhabditida</taxon>
        <taxon>Rhabditina</taxon>
        <taxon>Rhabditomorpha</taxon>
        <taxon>Strongyloidea</taxon>
        <taxon>Strongylidae</taxon>
        <taxon>Cylicocyclus</taxon>
    </lineage>
</organism>
<evidence type="ECO:0000313" key="3">
    <source>
        <dbReference type="Proteomes" id="UP001176961"/>
    </source>
</evidence>
<sequence>MFRALVLLSNIELVFACSPVSPGQDVTVNFLVDNLLKIPVEFAYTKEGTVLGAFPKFASTPEKAIANLKRYVKSAITNAIKEEAKNAGIEQLVPDIANQFTPTVYYFPLNCSIAITATQTTVTPGPGQGPLTCIVERDIITEIQYPEATPKPIEISEPHQQFTVSLAIKNYIIAGWSRERWELMLLKARNRLKSSTYAEAFKYVTLTLI</sequence>
<gene>
    <name evidence="2" type="ORF">CYNAS_LOCUS7414</name>
</gene>
<keyword evidence="1" id="KW-0732">Signal</keyword>
<evidence type="ECO:0000313" key="2">
    <source>
        <dbReference type="EMBL" id="CAJ0595431.1"/>
    </source>
</evidence>
<dbReference type="Proteomes" id="UP001176961">
    <property type="component" value="Unassembled WGS sequence"/>
</dbReference>
<name>A0AA36M2L2_CYLNA</name>
<dbReference type="AlphaFoldDB" id="A0AA36M2L2"/>
<reference evidence="2" key="1">
    <citation type="submission" date="2023-07" db="EMBL/GenBank/DDBJ databases">
        <authorList>
            <consortium name="CYATHOMIX"/>
        </authorList>
    </citation>
    <scope>NUCLEOTIDE SEQUENCE</scope>
    <source>
        <strain evidence="2">N/A</strain>
    </source>
</reference>
<feature type="chain" id="PRO_5041216974" evidence="1">
    <location>
        <begin position="17"/>
        <end position="209"/>
    </location>
</feature>
<comment type="caution">
    <text evidence="2">The sequence shown here is derived from an EMBL/GenBank/DDBJ whole genome shotgun (WGS) entry which is preliminary data.</text>
</comment>
<proteinExistence type="predicted"/>
<keyword evidence="3" id="KW-1185">Reference proteome</keyword>
<feature type="signal peptide" evidence="1">
    <location>
        <begin position="1"/>
        <end position="16"/>
    </location>
</feature>